<dbReference type="Gene3D" id="1.10.8.60">
    <property type="match status" value="1"/>
</dbReference>
<keyword evidence="3" id="KW-0378">Hydrolase</keyword>
<accession>A0A7J7JFG1</accession>
<dbReference type="PANTHER" id="PTHR23078:SF2">
    <property type="entry name" value="VESICLE-FUSING ATPASE"/>
    <property type="match status" value="1"/>
</dbReference>
<evidence type="ECO:0000256" key="3">
    <source>
        <dbReference type="RuleBase" id="RU367045"/>
    </source>
</evidence>
<gene>
    <name evidence="6" type="ORF">EB796_017324</name>
</gene>
<dbReference type="GO" id="GO:0005795">
    <property type="term" value="C:Golgi stack"/>
    <property type="evidence" value="ECO:0007669"/>
    <property type="project" value="TreeGrafter"/>
</dbReference>
<evidence type="ECO:0000313" key="7">
    <source>
        <dbReference type="Proteomes" id="UP000593567"/>
    </source>
</evidence>
<keyword evidence="1 4" id="KW-0732">Signal</keyword>
<sequence length="636" mass="69439">MVLENLRRGFLNYFIFMVLTSPWVAGSACETLYRSKVGAEYNLTQLCDQVLETTLSKPEGAKLSFGLVEQSVECGTEKHTAGCIAVPGLAPTSIGHQVSIKPKSQNLPGDGIIVTLSQGSPCEVMPHKNRTTSIHIQCPSHVEIRTKDSLPYEHLSAREGLSPHLCEYYVTLVSQAGCPLHHENHVMVSAVTGCKDSYPPAFTQNCSALGGSVLHLHGSGFMNIKAGVSEISIGQTASCDKIKVVNDWSIKCTILVESPLLITQASSYSVRLEAVGKEDIIITTQSHVLVSFTAVPNFAQLFHNLEKYGVGGMGRQALEIYKKVFLTRTLPSHILRDLGLSHVRGLVLHGAPGTGKSLLSRTVASIMNAGHVQLVSSPEILNKYVGESEFNLRALFARAEKDWEELGSNSPLHVIVLDELDAICKPRGRDVNNLGSLVYDSLVNQLLTKLDGLRTINNLLVIGLTNRFELLEPALLRPGRFEVVIEMALPDQTERQEIFNVHLKDAVASGRLADDVDFNRLALLTDSFTPAQIAGLVRKAQSSALWSAQVMGSVHKAMISWSDFENAFIEMDLLKPDMPTASQCKAYLGITDVTNSSLPRTALVTADRQQLLVPCLQLLLEKQGYTVKVRVNIALS</sequence>
<evidence type="ECO:0000256" key="4">
    <source>
        <dbReference type="SAM" id="SignalP"/>
    </source>
</evidence>
<dbReference type="GO" id="GO:0006891">
    <property type="term" value="P:intra-Golgi vesicle-mediated transport"/>
    <property type="evidence" value="ECO:0007669"/>
    <property type="project" value="TreeGrafter"/>
</dbReference>
<dbReference type="OrthoDB" id="9982946at2759"/>
<evidence type="ECO:0000313" key="6">
    <source>
        <dbReference type="EMBL" id="KAF6024364.1"/>
    </source>
</evidence>
<dbReference type="InterPro" id="IPR039812">
    <property type="entry name" value="Vesicle-fus_ATPase"/>
</dbReference>
<dbReference type="Pfam" id="PF00004">
    <property type="entry name" value="AAA"/>
    <property type="match status" value="1"/>
</dbReference>
<comment type="cofactor">
    <cofactor evidence="3">
        <name>Mg(2+)</name>
        <dbReference type="ChEBI" id="CHEBI:18420"/>
    </cofactor>
    <text evidence="3">Binds 1 Mg(2+) ion per subunit.</text>
</comment>
<keyword evidence="7" id="KW-1185">Reference proteome</keyword>
<protein>
    <recommendedName>
        <fullName evidence="3">Vesicle-fusing ATPase</fullName>
        <ecNumber evidence="3">3.6.4.6</ecNumber>
    </recommendedName>
</protein>
<keyword evidence="3" id="KW-0460">Magnesium</keyword>
<dbReference type="PROSITE" id="PS51914">
    <property type="entry name" value="MRH"/>
    <property type="match status" value="1"/>
</dbReference>
<reference evidence="6" key="1">
    <citation type="submission" date="2020-06" db="EMBL/GenBank/DDBJ databases">
        <title>Draft genome of Bugula neritina, a colonial animal packing powerful symbionts and potential medicines.</title>
        <authorList>
            <person name="Rayko M."/>
        </authorList>
    </citation>
    <scope>NUCLEOTIDE SEQUENCE [LARGE SCALE GENOMIC DNA]</scope>
    <source>
        <strain evidence="6">Kwan_BN1</strain>
    </source>
</reference>
<keyword evidence="3" id="KW-0067">ATP-binding</keyword>
<dbReference type="Proteomes" id="UP000593567">
    <property type="component" value="Unassembled WGS sequence"/>
</dbReference>
<proteinExistence type="inferred from homology"/>
<keyword evidence="3" id="KW-0479">Metal-binding</keyword>
<keyword evidence="3" id="KW-0813">Transport</keyword>
<dbReference type="PROSITE" id="PS51257">
    <property type="entry name" value="PROKAR_LIPOPROTEIN"/>
    <property type="match status" value="1"/>
</dbReference>
<dbReference type="InterPro" id="IPR044865">
    <property type="entry name" value="MRH_dom"/>
</dbReference>
<dbReference type="GO" id="GO:0005524">
    <property type="term" value="F:ATP binding"/>
    <property type="evidence" value="ECO:0007669"/>
    <property type="project" value="UniProtKB-UniRule"/>
</dbReference>
<dbReference type="InterPro" id="IPR003959">
    <property type="entry name" value="ATPase_AAA_core"/>
</dbReference>
<dbReference type="SUPFAM" id="SSF50911">
    <property type="entry name" value="Mannose 6-phosphate receptor domain"/>
    <property type="match status" value="1"/>
</dbReference>
<comment type="similarity">
    <text evidence="3">Belongs to the AAA ATPase family.</text>
</comment>
<dbReference type="GO" id="GO:0043001">
    <property type="term" value="P:Golgi to plasma membrane protein transport"/>
    <property type="evidence" value="ECO:0007669"/>
    <property type="project" value="TreeGrafter"/>
</dbReference>
<dbReference type="InterPro" id="IPR009011">
    <property type="entry name" value="Man6P_isomerase_rcpt-bd_dom_sf"/>
</dbReference>
<keyword evidence="3" id="KW-0931">ER-Golgi transport</keyword>
<evidence type="ECO:0000256" key="2">
    <source>
        <dbReference type="ARBA" id="ARBA00023157"/>
    </source>
</evidence>
<keyword evidence="2" id="KW-1015">Disulfide bond</keyword>
<comment type="subcellular location">
    <subcellularLocation>
        <location evidence="3">Cytoplasm</location>
    </subcellularLocation>
</comment>
<dbReference type="PANTHER" id="PTHR23078">
    <property type="entry name" value="VESICULAR-FUSION PROTEIN NSF"/>
    <property type="match status" value="1"/>
</dbReference>
<dbReference type="FunFam" id="3.40.50.300:FF:000154">
    <property type="entry name" value="Vesicle-fusing ATPase 1"/>
    <property type="match status" value="1"/>
</dbReference>
<dbReference type="Gene3D" id="2.70.130.10">
    <property type="entry name" value="Mannose-6-phosphate receptor binding domain"/>
    <property type="match status" value="1"/>
</dbReference>
<feature type="chain" id="PRO_5029826938" description="Vesicle-fusing ATPase" evidence="4">
    <location>
        <begin position="29"/>
        <end position="636"/>
    </location>
</feature>
<dbReference type="SMART" id="SM00382">
    <property type="entry name" value="AAA"/>
    <property type="match status" value="1"/>
</dbReference>
<dbReference type="InterPro" id="IPR027417">
    <property type="entry name" value="P-loop_NTPase"/>
</dbReference>
<dbReference type="InterPro" id="IPR003593">
    <property type="entry name" value="AAA+_ATPase"/>
</dbReference>
<evidence type="ECO:0000259" key="5">
    <source>
        <dbReference type="PROSITE" id="PS51914"/>
    </source>
</evidence>
<dbReference type="SUPFAM" id="SSF52540">
    <property type="entry name" value="P-loop containing nucleoside triphosphate hydrolases"/>
    <property type="match status" value="1"/>
</dbReference>
<feature type="domain" description="MRH" evidence="5">
    <location>
        <begin position="27"/>
        <end position="180"/>
    </location>
</feature>
<dbReference type="EMBL" id="VXIV02002586">
    <property type="protein sequence ID" value="KAF6024364.1"/>
    <property type="molecule type" value="Genomic_DNA"/>
</dbReference>
<evidence type="ECO:0000256" key="1">
    <source>
        <dbReference type="ARBA" id="ARBA00022729"/>
    </source>
</evidence>
<keyword evidence="3" id="KW-0963">Cytoplasm</keyword>
<dbReference type="GO" id="GO:0016887">
    <property type="term" value="F:ATP hydrolysis activity"/>
    <property type="evidence" value="ECO:0007669"/>
    <property type="project" value="InterPro"/>
</dbReference>
<feature type="signal peptide" evidence="4">
    <location>
        <begin position="1"/>
        <end position="28"/>
    </location>
</feature>
<keyword evidence="3" id="KW-0653">Protein transport</keyword>
<dbReference type="GO" id="GO:0035494">
    <property type="term" value="P:SNARE complex disassembly"/>
    <property type="evidence" value="ECO:0007669"/>
    <property type="project" value="InterPro"/>
</dbReference>
<dbReference type="Gene3D" id="3.40.50.300">
    <property type="entry name" value="P-loop containing nucleotide triphosphate hydrolases"/>
    <property type="match status" value="1"/>
</dbReference>
<keyword evidence="3" id="KW-0547">Nucleotide-binding</keyword>
<dbReference type="AlphaFoldDB" id="A0A7J7JFG1"/>
<organism evidence="6 7">
    <name type="scientific">Bugula neritina</name>
    <name type="common">Brown bryozoan</name>
    <name type="synonym">Sertularia neritina</name>
    <dbReference type="NCBI Taxonomy" id="10212"/>
    <lineage>
        <taxon>Eukaryota</taxon>
        <taxon>Metazoa</taxon>
        <taxon>Spiralia</taxon>
        <taxon>Lophotrochozoa</taxon>
        <taxon>Bryozoa</taxon>
        <taxon>Gymnolaemata</taxon>
        <taxon>Cheilostomatida</taxon>
        <taxon>Flustrina</taxon>
        <taxon>Buguloidea</taxon>
        <taxon>Bugulidae</taxon>
        <taxon>Bugula</taxon>
    </lineage>
</organism>
<comment type="catalytic activity">
    <reaction evidence="3">
        <text>ATP + H2O = ADP + phosphate + H(+)</text>
        <dbReference type="Rhea" id="RHEA:13065"/>
        <dbReference type="ChEBI" id="CHEBI:15377"/>
        <dbReference type="ChEBI" id="CHEBI:15378"/>
        <dbReference type="ChEBI" id="CHEBI:30616"/>
        <dbReference type="ChEBI" id="CHEBI:43474"/>
        <dbReference type="ChEBI" id="CHEBI:456216"/>
        <dbReference type="EC" id="3.6.4.6"/>
    </reaction>
</comment>
<dbReference type="GO" id="GO:0046872">
    <property type="term" value="F:metal ion binding"/>
    <property type="evidence" value="ECO:0007669"/>
    <property type="project" value="UniProtKB-UniRule"/>
</dbReference>
<name>A0A7J7JFG1_BUGNE</name>
<comment type="function">
    <text evidence="3">Required for vesicle-mediated transport. Catalyzes the fusion of transport vesicles within the Golgi cisternae. Is also required for transport from the endoplasmic reticulum to the Golgi stack. Seems to function as a fusion protein required for the delivery of cargo proteins to all compartments of the Golgi stack independent of vesicle origin.</text>
</comment>
<comment type="caution">
    <text evidence="6">The sequence shown here is derived from an EMBL/GenBank/DDBJ whole genome shotgun (WGS) entry which is preliminary data.</text>
</comment>
<dbReference type="EC" id="3.6.4.6" evidence="3"/>